<dbReference type="AlphaFoldDB" id="A0A1S1N132"/>
<evidence type="ECO:0000313" key="3">
    <source>
        <dbReference type="EMBL" id="OHU94899.1"/>
    </source>
</evidence>
<comment type="caution">
    <text evidence="3">The sequence shown here is derived from an EMBL/GenBank/DDBJ whole genome shotgun (WGS) entry which is preliminary data.</text>
</comment>
<keyword evidence="4" id="KW-1185">Reference proteome</keyword>
<evidence type="ECO:0000313" key="4">
    <source>
        <dbReference type="Proteomes" id="UP000180253"/>
    </source>
</evidence>
<dbReference type="GO" id="GO:0016853">
    <property type="term" value="F:isomerase activity"/>
    <property type="evidence" value="ECO:0007669"/>
    <property type="project" value="InterPro"/>
</dbReference>
<dbReference type="PANTHER" id="PTHR43149:SF1">
    <property type="entry name" value="DELTA(3,5)-DELTA(2,4)-DIENOYL-COA ISOMERASE, MITOCHONDRIAL"/>
    <property type="match status" value="1"/>
</dbReference>
<proteinExistence type="inferred from homology"/>
<dbReference type="Gene3D" id="3.90.226.10">
    <property type="entry name" value="2-enoyl-CoA Hydratase, Chain A, domain 1"/>
    <property type="match status" value="1"/>
</dbReference>
<dbReference type="InterPro" id="IPR001753">
    <property type="entry name" value="Enoyl-CoA_hydra/iso"/>
</dbReference>
<dbReference type="Proteomes" id="UP000180253">
    <property type="component" value="Unassembled WGS sequence"/>
</dbReference>
<accession>A0A1S1N132</accession>
<name>A0A1S1N132_9GAMM</name>
<dbReference type="InterPro" id="IPR029045">
    <property type="entry name" value="ClpP/crotonase-like_dom_sf"/>
</dbReference>
<dbReference type="PROSITE" id="PS00166">
    <property type="entry name" value="ENOYL_COA_HYDRATASE"/>
    <property type="match status" value="1"/>
</dbReference>
<dbReference type="InterPro" id="IPR045002">
    <property type="entry name" value="Ech1-like"/>
</dbReference>
<dbReference type="NCBIfam" id="NF005699">
    <property type="entry name" value="PRK07509.1"/>
    <property type="match status" value="1"/>
</dbReference>
<dbReference type="PANTHER" id="PTHR43149">
    <property type="entry name" value="ENOYL-COA HYDRATASE"/>
    <property type="match status" value="1"/>
</dbReference>
<dbReference type="InterPro" id="IPR018376">
    <property type="entry name" value="Enoyl-CoA_hyd/isom_CS"/>
</dbReference>
<reference evidence="3 4" key="1">
    <citation type="submission" date="2016-10" db="EMBL/GenBank/DDBJ databases">
        <title>Pseudoalteromonas amylolytica sp. nov., isolated from the surface seawater.</title>
        <authorList>
            <person name="Wu Y.-H."/>
            <person name="Cheng H."/>
            <person name="Jin X.-B."/>
            <person name="Wang C.-S."/>
            <person name="Xu X.-W."/>
        </authorList>
    </citation>
    <scope>NUCLEOTIDE SEQUENCE [LARGE SCALE GENOMIC DNA]</scope>
    <source>
        <strain evidence="3 4">JCM 12483</strain>
    </source>
</reference>
<protein>
    <submittedName>
        <fullName evidence="3">Enoyl-CoA hydratase</fullName>
    </submittedName>
</protein>
<sequence length="263" mass="29319">MLTLEYRGDVAWLTLSRPEKQNALTFEMFVAIDRAIKQLAKNRQLRAVVLQGAGENFCSGLDVKSVMKKPLAIFKLLFKWLPGNANLAQRVCLGWRNLPVPVIALIDGNCFGGGMHIALGADYRIATPRAKLAIMESRWGLCPDMGSGPLLPNTIRYDQALMLACLATPVNSQEAQSLGLISVVSEDLHFECEKLLSQLLTRSPDALAAIKANNQVAYRQNRRATLAKETYSQIRLLLSKNTRIAMHNATCEDHKPYQQRAKW</sequence>
<evidence type="ECO:0000256" key="1">
    <source>
        <dbReference type="ARBA" id="ARBA00005254"/>
    </source>
</evidence>
<dbReference type="SUPFAM" id="SSF52096">
    <property type="entry name" value="ClpP/crotonase"/>
    <property type="match status" value="1"/>
</dbReference>
<dbReference type="STRING" id="327939.BIW53_12825"/>
<dbReference type="EMBL" id="MNAN01000032">
    <property type="protein sequence ID" value="OHU94899.1"/>
    <property type="molecule type" value="Genomic_DNA"/>
</dbReference>
<gene>
    <name evidence="3" type="ORF">BIW53_12825</name>
</gene>
<dbReference type="OrthoDB" id="4608673at2"/>
<evidence type="ECO:0000256" key="2">
    <source>
        <dbReference type="RuleBase" id="RU003707"/>
    </source>
</evidence>
<dbReference type="CDD" id="cd06558">
    <property type="entry name" value="crotonase-like"/>
    <property type="match status" value="1"/>
</dbReference>
<dbReference type="RefSeq" id="WP_070992415.1">
    <property type="nucleotide sequence ID" value="NZ_CBCSHD010000007.1"/>
</dbReference>
<comment type="similarity">
    <text evidence="1 2">Belongs to the enoyl-CoA hydratase/isomerase family.</text>
</comment>
<organism evidence="3 4">
    <name type="scientific">Pseudoalteromonas byunsanensis</name>
    <dbReference type="NCBI Taxonomy" id="327939"/>
    <lineage>
        <taxon>Bacteria</taxon>
        <taxon>Pseudomonadati</taxon>
        <taxon>Pseudomonadota</taxon>
        <taxon>Gammaproteobacteria</taxon>
        <taxon>Alteromonadales</taxon>
        <taxon>Pseudoalteromonadaceae</taxon>
        <taxon>Pseudoalteromonas</taxon>
    </lineage>
</organism>
<dbReference type="Pfam" id="PF00378">
    <property type="entry name" value="ECH_1"/>
    <property type="match status" value="1"/>
</dbReference>